<dbReference type="PROSITE" id="PS01049">
    <property type="entry name" value="YJEF_C_1"/>
    <property type="match status" value="1"/>
</dbReference>
<dbReference type="NCBIfam" id="TIGR00197">
    <property type="entry name" value="yjeF_nterm"/>
    <property type="match status" value="1"/>
</dbReference>
<dbReference type="InterPro" id="IPR030677">
    <property type="entry name" value="Nnr"/>
</dbReference>
<evidence type="ECO:0000256" key="13">
    <source>
        <dbReference type="ARBA" id="ARBA00023268"/>
    </source>
</evidence>
<dbReference type="SUPFAM" id="SSF53613">
    <property type="entry name" value="Ribokinase-like"/>
    <property type="match status" value="1"/>
</dbReference>
<feature type="binding site" evidence="18">
    <location>
        <position position="58"/>
    </location>
    <ligand>
        <name>K(+)</name>
        <dbReference type="ChEBI" id="CHEBI:29103"/>
    </ligand>
</feature>
<dbReference type="RefSeq" id="WP_188658999.1">
    <property type="nucleotide sequence ID" value="NZ_BMIH01000003.1"/>
</dbReference>
<feature type="binding site" evidence="17">
    <location>
        <position position="235"/>
    </location>
    <ligand>
        <name>(6S)-NADPHX</name>
        <dbReference type="ChEBI" id="CHEBI:64076"/>
    </ligand>
</feature>
<dbReference type="Proteomes" id="UP000623067">
    <property type="component" value="Unassembled WGS sequence"/>
</dbReference>
<feature type="binding site" evidence="18">
    <location>
        <begin position="118"/>
        <end position="124"/>
    </location>
    <ligand>
        <name>(6S)-NADPHX</name>
        <dbReference type="ChEBI" id="CHEBI:64076"/>
    </ligand>
</feature>
<comment type="similarity">
    <text evidence="18">Belongs to the NnrE/AIBP family.</text>
</comment>
<proteinExistence type="inferred from homology"/>
<dbReference type="GO" id="GO:0005524">
    <property type="term" value="F:ATP binding"/>
    <property type="evidence" value="ECO:0007669"/>
    <property type="project" value="UniProtKB-UniRule"/>
</dbReference>
<reference evidence="22" key="2">
    <citation type="submission" date="2020-09" db="EMBL/GenBank/DDBJ databases">
        <authorList>
            <person name="Sun Q."/>
            <person name="Zhou Y."/>
        </authorList>
    </citation>
    <scope>NUCLEOTIDE SEQUENCE</scope>
    <source>
        <strain evidence="22">CGMCC 1.15330</strain>
    </source>
</reference>
<dbReference type="InterPro" id="IPR036652">
    <property type="entry name" value="YjeF_N_dom_sf"/>
</dbReference>
<dbReference type="GO" id="GO:0046496">
    <property type="term" value="P:nicotinamide nucleotide metabolic process"/>
    <property type="evidence" value="ECO:0007669"/>
    <property type="project" value="UniProtKB-UniRule"/>
</dbReference>
<protein>
    <recommendedName>
        <fullName evidence="19">Bifunctional NAD(P)H-hydrate repair enzyme</fullName>
    </recommendedName>
    <alternativeName>
        <fullName evidence="19">Nicotinamide nucleotide repair protein</fullName>
    </alternativeName>
    <domain>
        <recommendedName>
            <fullName evidence="19">ADP-dependent (S)-NAD(P)H-hydrate dehydratase</fullName>
            <ecNumber evidence="19">4.2.1.136</ecNumber>
        </recommendedName>
        <alternativeName>
            <fullName evidence="19">ADP-dependent NAD(P)HX dehydratase</fullName>
        </alternativeName>
    </domain>
    <domain>
        <recommendedName>
            <fullName evidence="19">NAD(P)H-hydrate epimerase</fullName>
            <ecNumber evidence="19">5.1.99.6</ecNumber>
        </recommendedName>
    </domain>
</protein>
<dbReference type="CDD" id="cd01171">
    <property type="entry name" value="YXKO-related"/>
    <property type="match status" value="1"/>
</dbReference>
<feature type="binding site" evidence="18">
    <location>
        <position position="114"/>
    </location>
    <ligand>
        <name>K(+)</name>
        <dbReference type="ChEBI" id="CHEBI:29103"/>
    </ligand>
</feature>
<dbReference type="HAMAP" id="MF_01966">
    <property type="entry name" value="NADHX_epimerase"/>
    <property type="match status" value="1"/>
</dbReference>
<organism evidence="22 23">
    <name type="scientific">Sphingomonas metalli</name>
    <dbReference type="NCBI Taxonomy" id="1779358"/>
    <lineage>
        <taxon>Bacteria</taxon>
        <taxon>Pseudomonadati</taxon>
        <taxon>Pseudomonadota</taxon>
        <taxon>Alphaproteobacteria</taxon>
        <taxon>Sphingomonadales</taxon>
        <taxon>Sphingomonadaceae</taxon>
        <taxon>Sphingomonas</taxon>
    </lineage>
</organism>
<comment type="function">
    <text evidence="18">Catalyzes the epimerization of the S- and R-forms of NAD(P)HX, a damaged form of NAD(P)H that is a result of enzymatic or heat-dependent hydration. This is a prerequisite for the S-specific NAD(P)H-hydrate dehydratase to allow the repair of both epimers of NAD(P)HX.</text>
</comment>
<evidence type="ECO:0000256" key="3">
    <source>
        <dbReference type="ARBA" id="ARBA00006001"/>
    </source>
</evidence>
<keyword evidence="9 18" id="KW-0630">Potassium</keyword>
<dbReference type="EMBL" id="BMIH01000003">
    <property type="protein sequence ID" value="GGB33571.1"/>
    <property type="molecule type" value="Genomic_DNA"/>
</dbReference>
<feature type="binding site" evidence="17">
    <location>
        <position position="288"/>
    </location>
    <ligand>
        <name>(6S)-NADPHX</name>
        <dbReference type="ChEBI" id="CHEBI:64076"/>
    </ligand>
</feature>
<feature type="binding site" evidence="17">
    <location>
        <position position="399"/>
    </location>
    <ligand>
        <name>(6S)-NADPHX</name>
        <dbReference type="ChEBI" id="CHEBI:64076"/>
    </ligand>
</feature>
<evidence type="ECO:0000256" key="5">
    <source>
        <dbReference type="ARBA" id="ARBA00022723"/>
    </source>
</evidence>
<dbReference type="HAMAP" id="MF_01965">
    <property type="entry name" value="NADHX_dehydratase"/>
    <property type="match status" value="1"/>
</dbReference>
<evidence type="ECO:0000256" key="1">
    <source>
        <dbReference type="ARBA" id="ARBA00000013"/>
    </source>
</evidence>
<comment type="function">
    <text evidence="17">Catalyzes the dehydration of the S-form of NAD(P)HX at the expense of ADP, which is converted to AMP. Together with NAD(P)HX epimerase, which catalyzes the epimerization of the S- and R-forms, the enzyme allows the repair of both epimers of NAD(P)HX, a damaged form of NAD(P)H that is a result of enzymatic or heat-dependent hydration.</text>
</comment>
<comment type="catalytic activity">
    <reaction evidence="1 18 19">
        <text>(6R)-NADHX = (6S)-NADHX</text>
        <dbReference type="Rhea" id="RHEA:32215"/>
        <dbReference type="ChEBI" id="CHEBI:64074"/>
        <dbReference type="ChEBI" id="CHEBI:64075"/>
        <dbReference type="EC" id="5.1.99.6"/>
    </reaction>
</comment>
<keyword evidence="12 17" id="KW-0456">Lyase</keyword>
<comment type="function">
    <text evidence="14 19">Bifunctional enzyme that catalyzes the epimerization of the S- and R-forms of NAD(P)HX and the dehydration of the S-form of NAD(P)HX at the expense of ADP, which is converted to AMP. This allows the repair of both epimers of NAD(P)HX, a damaged form of NAD(P)H that is a result of enzymatic or heat-dependent hydration.</text>
</comment>
<dbReference type="PIRSF" id="PIRSF017184">
    <property type="entry name" value="Nnr"/>
    <property type="match status" value="1"/>
</dbReference>
<dbReference type="PROSITE" id="PS51383">
    <property type="entry name" value="YJEF_C_3"/>
    <property type="match status" value="1"/>
</dbReference>
<keyword evidence="13" id="KW-0511">Multifunctional enzyme</keyword>
<dbReference type="AlphaFoldDB" id="A0A916T859"/>
<evidence type="ECO:0000256" key="6">
    <source>
        <dbReference type="ARBA" id="ARBA00022741"/>
    </source>
</evidence>
<comment type="similarity">
    <text evidence="4 19">In the C-terminal section; belongs to the NnrD/CARKD family.</text>
</comment>
<feature type="binding site" evidence="17">
    <location>
        <position position="398"/>
    </location>
    <ligand>
        <name>AMP</name>
        <dbReference type="ChEBI" id="CHEBI:456215"/>
    </ligand>
</feature>
<dbReference type="InterPro" id="IPR004443">
    <property type="entry name" value="YjeF_N_dom"/>
</dbReference>
<dbReference type="Gene3D" id="3.40.1190.20">
    <property type="match status" value="1"/>
</dbReference>
<evidence type="ECO:0000256" key="19">
    <source>
        <dbReference type="PIRNR" id="PIRNR017184"/>
    </source>
</evidence>
<sequence length="454" mass="45412">MLPISGTPVLTAAAMRAAEAAHGDLAALMERAGGGIAAAVHRLAAGAEVLILCGPGNNGGDGYVAARLLAEAGLPVRVAASAEPRTDLARAARVRWTGPVEPLAEARPAPVLVDALFGTGLTRPVAEADTLVRLAGAARLAIAVDLPSGVETDSGACLSPVPPFAVTLALGALKPAHLLHPAAGFCGAVRWIDLGLCLDADTHVMRRPRLARPKAEAHKYSRGMVAIVAGAMPGAAALAVTAAGRAGAGYVLLLGSATDRLPHAVVRRRWADGALDDARIGAVLVGPGLGRDETARGKLSAVLAAPHPLVVDGDALHLLDPAALAGRTAPAILTPHDGEFAALFGDLSGSRIDRARAAAASARAIVVLKGAATVIAGPDGRVVVSETGSPWLSTAGTGDVLAGTIAARLAGPTDAFAAACAGVWLHGEAARRAGPAFLADDLAAHLPQAIAQCL</sequence>
<dbReference type="NCBIfam" id="TIGR00196">
    <property type="entry name" value="yjeF_cterm"/>
    <property type="match status" value="1"/>
</dbReference>
<keyword evidence="23" id="KW-1185">Reference proteome</keyword>
<evidence type="ECO:0000313" key="23">
    <source>
        <dbReference type="Proteomes" id="UP000623067"/>
    </source>
</evidence>
<comment type="caution">
    <text evidence="18">Lacks conserved residue(s) required for the propagation of feature annotation.</text>
</comment>
<dbReference type="EC" id="5.1.99.6" evidence="19"/>
<evidence type="ECO:0000256" key="16">
    <source>
        <dbReference type="ARBA" id="ARBA00049209"/>
    </source>
</evidence>
<comment type="subunit">
    <text evidence="17">Homotetramer.</text>
</comment>
<dbReference type="PROSITE" id="PS01050">
    <property type="entry name" value="YJEF_C_2"/>
    <property type="match status" value="1"/>
</dbReference>
<feature type="binding site" evidence="18">
    <location>
        <position position="148"/>
    </location>
    <ligand>
        <name>K(+)</name>
        <dbReference type="ChEBI" id="CHEBI:29103"/>
    </ligand>
</feature>
<evidence type="ECO:0000256" key="8">
    <source>
        <dbReference type="ARBA" id="ARBA00022857"/>
    </source>
</evidence>
<dbReference type="InterPro" id="IPR017953">
    <property type="entry name" value="Carbohydrate_kinase_pred_CS"/>
</dbReference>
<feature type="binding site" evidence="17">
    <location>
        <begin position="369"/>
        <end position="373"/>
    </location>
    <ligand>
        <name>AMP</name>
        <dbReference type="ChEBI" id="CHEBI:456215"/>
    </ligand>
</feature>
<dbReference type="PROSITE" id="PS51385">
    <property type="entry name" value="YJEF_N"/>
    <property type="match status" value="1"/>
</dbReference>
<dbReference type="EC" id="4.2.1.136" evidence="19"/>
<keyword evidence="6 17" id="KW-0547">Nucleotide-binding</keyword>
<dbReference type="GO" id="GO:0046872">
    <property type="term" value="F:metal ion binding"/>
    <property type="evidence" value="ECO:0007669"/>
    <property type="project" value="UniProtKB-UniRule"/>
</dbReference>
<evidence type="ECO:0000256" key="2">
    <source>
        <dbReference type="ARBA" id="ARBA00000909"/>
    </source>
</evidence>
<comment type="catalytic activity">
    <reaction evidence="16 17 19">
        <text>(6S)-NADPHX + ADP = AMP + phosphate + NADPH + H(+)</text>
        <dbReference type="Rhea" id="RHEA:32235"/>
        <dbReference type="ChEBI" id="CHEBI:15378"/>
        <dbReference type="ChEBI" id="CHEBI:43474"/>
        <dbReference type="ChEBI" id="CHEBI:57783"/>
        <dbReference type="ChEBI" id="CHEBI:64076"/>
        <dbReference type="ChEBI" id="CHEBI:456215"/>
        <dbReference type="ChEBI" id="CHEBI:456216"/>
        <dbReference type="EC" id="4.2.1.136"/>
    </reaction>
</comment>
<dbReference type="Gene3D" id="3.40.50.10260">
    <property type="entry name" value="YjeF N-terminal domain"/>
    <property type="match status" value="1"/>
</dbReference>
<feature type="domain" description="YjeF C-terminal" evidence="20">
    <location>
        <begin position="202"/>
        <end position="453"/>
    </location>
</feature>
<evidence type="ECO:0000256" key="11">
    <source>
        <dbReference type="ARBA" id="ARBA00023235"/>
    </source>
</evidence>
<dbReference type="GO" id="GO:0110051">
    <property type="term" value="P:metabolite repair"/>
    <property type="evidence" value="ECO:0007669"/>
    <property type="project" value="TreeGrafter"/>
</dbReference>
<evidence type="ECO:0000256" key="10">
    <source>
        <dbReference type="ARBA" id="ARBA00023027"/>
    </source>
</evidence>
<keyword evidence="11 18" id="KW-0413">Isomerase</keyword>
<comment type="cofactor">
    <cofactor evidence="18 19">
        <name>K(+)</name>
        <dbReference type="ChEBI" id="CHEBI:29103"/>
    </cofactor>
    <text evidence="18 19">Binds 1 potassium ion per subunit.</text>
</comment>
<comment type="catalytic activity">
    <reaction evidence="15 17 19">
        <text>(6S)-NADHX + ADP = AMP + phosphate + NADH + H(+)</text>
        <dbReference type="Rhea" id="RHEA:32223"/>
        <dbReference type="ChEBI" id="CHEBI:15378"/>
        <dbReference type="ChEBI" id="CHEBI:43474"/>
        <dbReference type="ChEBI" id="CHEBI:57945"/>
        <dbReference type="ChEBI" id="CHEBI:64074"/>
        <dbReference type="ChEBI" id="CHEBI:456215"/>
        <dbReference type="ChEBI" id="CHEBI:456216"/>
        <dbReference type="EC" id="4.2.1.136"/>
    </reaction>
</comment>
<comment type="cofactor">
    <cofactor evidence="17">
        <name>Mg(2+)</name>
        <dbReference type="ChEBI" id="CHEBI:18420"/>
    </cofactor>
</comment>
<dbReference type="InterPro" id="IPR029056">
    <property type="entry name" value="Ribokinase-like"/>
</dbReference>
<evidence type="ECO:0000256" key="7">
    <source>
        <dbReference type="ARBA" id="ARBA00022840"/>
    </source>
</evidence>
<evidence type="ECO:0000256" key="4">
    <source>
        <dbReference type="ARBA" id="ARBA00009524"/>
    </source>
</evidence>
<evidence type="ECO:0000256" key="14">
    <source>
        <dbReference type="ARBA" id="ARBA00025153"/>
    </source>
</evidence>
<evidence type="ECO:0000313" key="22">
    <source>
        <dbReference type="EMBL" id="GGB33571.1"/>
    </source>
</evidence>
<evidence type="ECO:0000256" key="15">
    <source>
        <dbReference type="ARBA" id="ARBA00048238"/>
    </source>
</evidence>
<dbReference type="GO" id="GO:0052855">
    <property type="term" value="F:ADP-dependent NAD(P)H-hydrate dehydratase activity"/>
    <property type="evidence" value="ECO:0007669"/>
    <property type="project" value="UniProtKB-UniRule"/>
</dbReference>
<feature type="binding site" evidence="18">
    <location>
        <begin position="57"/>
        <end position="61"/>
    </location>
    <ligand>
        <name>(6S)-NADPHX</name>
        <dbReference type="ChEBI" id="CHEBI:64076"/>
    </ligand>
</feature>
<accession>A0A916T859</accession>
<evidence type="ECO:0000256" key="9">
    <source>
        <dbReference type="ARBA" id="ARBA00022958"/>
    </source>
</evidence>
<keyword evidence="5 18" id="KW-0479">Metal-binding</keyword>
<evidence type="ECO:0000256" key="12">
    <source>
        <dbReference type="ARBA" id="ARBA00023239"/>
    </source>
</evidence>
<dbReference type="Pfam" id="PF03853">
    <property type="entry name" value="YjeF_N"/>
    <property type="match status" value="1"/>
</dbReference>
<comment type="catalytic activity">
    <reaction evidence="2 18 19">
        <text>(6R)-NADPHX = (6S)-NADPHX</text>
        <dbReference type="Rhea" id="RHEA:32227"/>
        <dbReference type="ChEBI" id="CHEBI:64076"/>
        <dbReference type="ChEBI" id="CHEBI:64077"/>
        <dbReference type="EC" id="5.1.99.6"/>
    </reaction>
</comment>
<feature type="binding site" evidence="18">
    <location>
        <position position="145"/>
    </location>
    <ligand>
        <name>(6S)-NADPHX</name>
        <dbReference type="ChEBI" id="CHEBI:64076"/>
    </ligand>
</feature>
<keyword evidence="8 17" id="KW-0521">NADP</keyword>
<dbReference type="SUPFAM" id="SSF64153">
    <property type="entry name" value="YjeF N-terminal domain-like"/>
    <property type="match status" value="1"/>
</dbReference>
<dbReference type="PANTHER" id="PTHR12592:SF0">
    <property type="entry name" value="ATP-DEPENDENT (S)-NAD(P)H-HYDRATE DEHYDRATASE"/>
    <property type="match status" value="1"/>
</dbReference>
<dbReference type="GO" id="GO:0052856">
    <property type="term" value="F:NAD(P)HX epimerase activity"/>
    <property type="evidence" value="ECO:0007669"/>
    <property type="project" value="UniProtKB-UniRule"/>
</dbReference>
<dbReference type="PANTHER" id="PTHR12592">
    <property type="entry name" value="ATP-DEPENDENT (S)-NAD(P)H-HYDRATE DEHYDRATASE FAMILY MEMBER"/>
    <property type="match status" value="1"/>
</dbReference>
<keyword evidence="7 17" id="KW-0067">ATP-binding</keyword>
<evidence type="ECO:0000256" key="17">
    <source>
        <dbReference type="HAMAP-Rule" id="MF_01965"/>
    </source>
</evidence>
<evidence type="ECO:0000259" key="21">
    <source>
        <dbReference type="PROSITE" id="PS51385"/>
    </source>
</evidence>
<comment type="similarity">
    <text evidence="3 19">In the N-terminal section; belongs to the NnrE/AIBP family.</text>
</comment>
<feature type="binding site" evidence="17">
    <location>
        <position position="336"/>
    </location>
    <ligand>
        <name>(6S)-NADPHX</name>
        <dbReference type="ChEBI" id="CHEBI:64076"/>
    </ligand>
</feature>
<evidence type="ECO:0000256" key="18">
    <source>
        <dbReference type="HAMAP-Rule" id="MF_01966"/>
    </source>
</evidence>
<feature type="domain" description="YjeF N-terminal" evidence="21">
    <location>
        <begin position="11"/>
        <end position="202"/>
    </location>
</feature>
<dbReference type="Pfam" id="PF01256">
    <property type="entry name" value="Carb_kinase"/>
    <property type="match status" value="1"/>
</dbReference>
<comment type="similarity">
    <text evidence="17">Belongs to the NnrD/CARKD family.</text>
</comment>
<dbReference type="InterPro" id="IPR000631">
    <property type="entry name" value="CARKD"/>
</dbReference>
<comment type="caution">
    <text evidence="22">The sequence shown here is derived from an EMBL/GenBank/DDBJ whole genome shotgun (WGS) entry which is preliminary data.</text>
</comment>
<evidence type="ECO:0000259" key="20">
    <source>
        <dbReference type="PROSITE" id="PS51383"/>
    </source>
</evidence>
<gene>
    <name evidence="18" type="primary">nnrE</name>
    <name evidence="17" type="synonym">nnrD</name>
    <name evidence="22" type="ORF">GCM10011380_23800</name>
</gene>
<name>A0A916T859_9SPHN</name>
<reference evidence="22" key="1">
    <citation type="journal article" date="2014" name="Int. J. Syst. Evol. Microbiol.">
        <title>Complete genome sequence of Corynebacterium casei LMG S-19264T (=DSM 44701T), isolated from a smear-ripened cheese.</title>
        <authorList>
            <consortium name="US DOE Joint Genome Institute (JGI-PGF)"/>
            <person name="Walter F."/>
            <person name="Albersmeier A."/>
            <person name="Kalinowski J."/>
            <person name="Ruckert C."/>
        </authorList>
    </citation>
    <scope>NUCLEOTIDE SEQUENCE</scope>
    <source>
        <strain evidence="22">CGMCC 1.15330</strain>
    </source>
</reference>
<keyword evidence="10 17" id="KW-0520">NAD</keyword>